<dbReference type="OrthoDB" id="7171889at2"/>
<evidence type="ECO:0000313" key="5">
    <source>
        <dbReference type="Proteomes" id="UP000001302"/>
    </source>
</evidence>
<protein>
    <recommendedName>
        <fullName evidence="3">Organic solvent tolerance-like N-terminal domain-containing protein</fullName>
    </recommendedName>
</protein>
<dbReference type="GO" id="GO:0009279">
    <property type="term" value="C:cell outer membrane"/>
    <property type="evidence" value="ECO:0007669"/>
    <property type="project" value="TreeGrafter"/>
</dbReference>
<dbReference type="EMBL" id="CP002156">
    <property type="protein sequence ID" value="ADM09336.1"/>
    <property type="molecule type" value="Genomic_DNA"/>
</dbReference>
<organism evidence="4 5">
    <name type="scientific">Parvularcula bermudensis (strain ATCC BAA-594 / HTCC2503 / KCTC 12087)</name>
    <dbReference type="NCBI Taxonomy" id="314260"/>
    <lineage>
        <taxon>Bacteria</taxon>
        <taxon>Pseudomonadati</taxon>
        <taxon>Pseudomonadota</taxon>
        <taxon>Alphaproteobacteria</taxon>
        <taxon>Parvularculales</taxon>
        <taxon>Parvularculaceae</taxon>
        <taxon>Parvularcula</taxon>
    </lineage>
</organism>
<sequence length="159" mass="16206">MIAFYVSLLALGAAISAAQPVAVAPAADAPIDLSADGACEVIDNGAIVRCSGGVRIVQGAAILASDRMTVYGIDPDGGFDRIEAVGDVRYSNGENAISGARGTYSALSTELTVTGDVVVIQGDQVLTGGELVYNTETGASRFSPPPGGRVRGLFYRRPG</sequence>
<dbReference type="HOGENOM" id="CLU_095993_0_2_5"/>
<dbReference type="Pfam" id="PF03968">
    <property type="entry name" value="LptD_N"/>
    <property type="match status" value="1"/>
</dbReference>
<dbReference type="Proteomes" id="UP000001302">
    <property type="component" value="Chromosome"/>
</dbReference>
<dbReference type="KEGG" id="pbr:PB2503_06352"/>
<dbReference type="AlphaFoldDB" id="E0THP0"/>
<dbReference type="PANTHER" id="PTHR36504">
    <property type="entry name" value="LIPOPOLYSACCHARIDE EXPORT SYSTEM PROTEIN LPTA"/>
    <property type="match status" value="1"/>
</dbReference>
<evidence type="ECO:0000313" key="4">
    <source>
        <dbReference type="EMBL" id="ADM09336.1"/>
    </source>
</evidence>
<feature type="domain" description="Organic solvent tolerance-like N-terminal" evidence="3">
    <location>
        <begin position="40"/>
        <end position="138"/>
    </location>
</feature>
<dbReference type="Gene3D" id="2.60.450.10">
    <property type="entry name" value="Lipopolysaccharide (LPS) transport protein A like domain"/>
    <property type="match status" value="1"/>
</dbReference>
<dbReference type="InterPro" id="IPR052037">
    <property type="entry name" value="LPS_export_LptA"/>
</dbReference>
<gene>
    <name evidence="4" type="ordered locus">PB2503_06352</name>
</gene>
<evidence type="ECO:0000259" key="3">
    <source>
        <dbReference type="Pfam" id="PF03968"/>
    </source>
</evidence>
<dbReference type="STRING" id="314260.PB2503_06352"/>
<feature type="signal peptide" evidence="2">
    <location>
        <begin position="1"/>
        <end position="18"/>
    </location>
</feature>
<keyword evidence="1 2" id="KW-0732">Signal</keyword>
<reference evidence="4 5" key="2">
    <citation type="journal article" date="2011" name="J. Bacteriol.">
        <title>Complete genome sequence of strain HTCC2503T of Parvularcula bermudensis, the type species of the order "Parvularculales" in the class Alphaproteobacteria.</title>
        <authorList>
            <person name="Oh H.M."/>
            <person name="Kang I."/>
            <person name="Vergin K.L."/>
            <person name="Kang D."/>
            <person name="Rhee K.H."/>
            <person name="Giovannoni S.J."/>
            <person name="Cho J.C."/>
        </authorList>
    </citation>
    <scope>NUCLEOTIDE SEQUENCE [LARGE SCALE GENOMIC DNA]</scope>
    <source>
        <strain evidence="5">ATCC BAA-594 / HTCC2503 / KCTC 12087</strain>
    </source>
</reference>
<dbReference type="GO" id="GO:0017089">
    <property type="term" value="F:glycolipid transfer activity"/>
    <property type="evidence" value="ECO:0007669"/>
    <property type="project" value="TreeGrafter"/>
</dbReference>
<keyword evidence="5" id="KW-1185">Reference proteome</keyword>
<feature type="chain" id="PRO_5003140718" description="Organic solvent tolerance-like N-terminal domain-containing protein" evidence="2">
    <location>
        <begin position="19"/>
        <end position="159"/>
    </location>
</feature>
<dbReference type="GO" id="GO:0030288">
    <property type="term" value="C:outer membrane-bounded periplasmic space"/>
    <property type="evidence" value="ECO:0007669"/>
    <property type="project" value="TreeGrafter"/>
</dbReference>
<evidence type="ECO:0000256" key="1">
    <source>
        <dbReference type="ARBA" id="ARBA00022729"/>
    </source>
</evidence>
<proteinExistence type="predicted"/>
<accession>E0THP0</accession>
<name>E0THP0_PARBH</name>
<dbReference type="GO" id="GO:0015920">
    <property type="term" value="P:lipopolysaccharide transport"/>
    <property type="evidence" value="ECO:0007669"/>
    <property type="project" value="TreeGrafter"/>
</dbReference>
<dbReference type="PANTHER" id="PTHR36504:SF1">
    <property type="entry name" value="LIPOPOLYSACCHARIDE EXPORT SYSTEM PROTEIN LPTA"/>
    <property type="match status" value="1"/>
</dbReference>
<dbReference type="RefSeq" id="WP_013300310.1">
    <property type="nucleotide sequence ID" value="NC_014414.1"/>
</dbReference>
<dbReference type="eggNOG" id="COG1934">
    <property type="taxonomic scope" value="Bacteria"/>
</dbReference>
<dbReference type="InterPro" id="IPR005653">
    <property type="entry name" value="OstA-like_N"/>
</dbReference>
<evidence type="ECO:0000256" key="2">
    <source>
        <dbReference type="SAM" id="SignalP"/>
    </source>
</evidence>
<reference evidence="5" key="1">
    <citation type="submission" date="2010-08" db="EMBL/GenBank/DDBJ databases">
        <title>Genome sequence of Parvularcula bermudensis HTCC2503.</title>
        <authorList>
            <person name="Kang D.-M."/>
            <person name="Oh H.-M."/>
            <person name="Cho J.-C."/>
        </authorList>
    </citation>
    <scope>NUCLEOTIDE SEQUENCE [LARGE SCALE GENOMIC DNA]</scope>
    <source>
        <strain evidence="5">ATCC BAA-594 / HTCC2503 / KCTC 12087</strain>
    </source>
</reference>